<organism evidence="1 2">
    <name type="scientific">Labrys miyagiensis</name>
    <dbReference type="NCBI Taxonomy" id="346912"/>
    <lineage>
        <taxon>Bacteria</taxon>
        <taxon>Pseudomonadati</taxon>
        <taxon>Pseudomonadota</taxon>
        <taxon>Alphaproteobacteria</taxon>
        <taxon>Hyphomicrobiales</taxon>
        <taxon>Xanthobacteraceae</taxon>
        <taxon>Labrys</taxon>
    </lineage>
</organism>
<proteinExistence type="predicted"/>
<reference evidence="2" key="1">
    <citation type="journal article" date="2019" name="Int. J. Syst. Evol. Microbiol.">
        <title>The Global Catalogue of Microorganisms (GCM) 10K type strain sequencing project: providing services to taxonomists for standard genome sequencing and annotation.</title>
        <authorList>
            <consortium name="The Broad Institute Genomics Platform"/>
            <consortium name="The Broad Institute Genome Sequencing Center for Infectious Disease"/>
            <person name="Wu L."/>
            <person name="Ma J."/>
        </authorList>
    </citation>
    <scope>NUCLEOTIDE SEQUENCE [LARGE SCALE GENOMIC DNA]</scope>
    <source>
        <strain evidence="2">NBRC 101365</strain>
    </source>
</reference>
<comment type="caution">
    <text evidence="1">The sequence shown here is derived from an EMBL/GenBank/DDBJ whole genome shotgun (WGS) entry which is preliminary data.</text>
</comment>
<sequence>MQSDGPNQKPAGTREAFLTHNMKHDCPHSPTGLSVEKIATRRPVNHSLTGNIFCVTSFLLPFETGLAFRLKRYQDHYEDEGYDSSIGTAIRIASALPRHGLPAPHEAMSELIPLSHAEGRPAGAQSTEAVPVPTDCGPMEATGFPFHGS</sequence>
<gene>
    <name evidence="1" type="ORF">GCM10007874_31100</name>
</gene>
<evidence type="ECO:0000313" key="1">
    <source>
        <dbReference type="EMBL" id="GLS20093.1"/>
    </source>
</evidence>
<keyword evidence="2" id="KW-1185">Reference proteome</keyword>
<accession>A0ABQ6CK49</accession>
<dbReference type="EMBL" id="BSPC01000026">
    <property type="protein sequence ID" value="GLS20093.1"/>
    <property type="molecule type" value="Genomic_DNA"/>
</dbReference>
<protein>
    <submittedName>
        <fullName evidence="1">Uncharacterized protein</fullName>
    </submittedName>
</protein>
<dbReference type="Proteomes" id="UP001156882">
    <property type="component" value="Unassembled WGS sequence"/>
</dbReference>
<name>A0ABQ6CK49_9HYPH</name>
<evidence type="ECO:0000313" key="2">
    <source>
        <dbReference type="Proteomes" id="UP001156882"/>
    </source>
</evidence>